<dbReference type="InterPro" id="IPR003142">
    <property type="entry name" value="BPL_C"/>
</dbReference>
<accession>A0A1D9MD25</accession>
<dbReference type="EMBL" id="CP017781">
    <property type="protein sequence ID" value="AOZ69751.1"/>
    <property type="molecule type" value="Genomic_DNA"/>
</dbReference>
<organism evidence="6 7">
    <name type="scientific">Rhodobacter xanthinilyticus</name>
    <dbReference type="NCBI Taxonomy" id="1850250"/>
    <lineage>
        <taxon>Bacteria</taxon>
        <taxon>Pseudomonadati</taxon>
        <taxon>Pseudomonadota</taxon>
        <taxon>Alphaproteobacteria</taxon>
        <taxon>Rhodobacterales</taxon>
        <taxon>Rhodobacter group</taxon>
        <taxon>Rhodobacter</taxon>
    </lineage>
</organism>
<name>A0A1D9MD25_9RHOB</name>
<gene>
    <name evidence="6" type="ORF">LPB142_10835</name>
</gene>
<dbReference type="InterPro" id="IPR004408">
    <property type="entry name" value="Biotin_CoA_COase_ligase"/>
</dbReference>
<dbReference type="SUPFAM" id="SSF55681">
    <property type="entry name" value="Class II aaRS and biotin synthetases"/>
    <property type="match status" value="1"/>
</dbReference>
<dbReference type="NCBIfam" id="TIGR00121">
    <property type="entry name" value="birA_ligase"/>
    <property type="match status" value="1"/>
</dbReference>
<dbReference type="InterPro" id="IPR004143">
    <property type="entry name" value="BPL_LPL_catalytic"/>
</dbReference>
<feature type="domain" description="BPL/LPL catalytic" evidence="5">
    <location>
        <begin position="6"/>
        <end position="191"/>
    </location>
</feature>
<dbReference type="InterPro" id="IPR045864">
    <property type="entry name" value="aa-tRNA-synth_II/BPL/LPL"/>
</dbReference>
<evidence type="ECO:0000313" key="6">
    <source>
        <dbReference type="EMBL" id="AOZ69751.1"/>
    </source>
</evidence>
<evidence type="ECO:0000256" key="4">
    <source>
        <dbReference type="ARBA" id="ARBA00047846"/>
    </source>
</evidence>
<dbReference type="PANTHER" id="PTHR12835:SF5">
    <property type="entry name" value="BIOTIN--PROTEIN LIGASE"/>
    <property type="match status" value="1"/>
</dbReference>
<dbReference type="GO" id="GO:0004077">
    <property type="term" value="F:biotin--[biotin carboxyl-carrier protein] ligase activity"/>
    <property type="evidence" value="ECO:0007669"/>
    <property type="project" value="UniProtKB-EC"/>
</dbReference>
<protein>
    <recommendedName>
        <fullName evidence="3">biotin--[biotin carboxyl-carrier protein] ligase</fullName>
        <ecNumber evidence="3">6.3.4.15</ecNumber>
    </recommendedName>
</protein>
<dbReference type="PROSITE" id="PS51733">
    <property type="entry name" value="BPL_LPL_CATALYTIC"/>
    <property type="match status" value="1"/>
</dbReference>
<evidence type="ECO:0000259" key="5">
    <source>
        <dbReference type="PROSITE" id="PS51733"/>
    </source>
</evidence>
<proteinExistence type="predicted"/>
<evidence type="ECO:0000313" key="7">
    <source>
        <dbReference type="Proteomes" id="UP000176562"/>
    </source>
</evidence>
<dbReference type="CDD" id="cd16442">
    <property type="entry name" value="BPL"/>
    <property type="match status" value="1"/>
</dbReference>
<dbReference type="Gene3D" id="2.30.30.100">
    <property type="match status" value="1"/>
</dbReference>
<dbReference type="GO" id="GO:0005737">
    <property type="term" value="C:cytoplasm"/>
    <property type="evidence" value="ECO:0007669"/>
    <property type="project" value="TreeGrafter"/>
</dbReference>
<comment type="catalytic activity">
    <reaction evidence="4">
        <text>biotin + L-lysyl-[protein] + ATP = N(6)-biotinyl-L-lysyl-[protein] + AMP + diphosphate + H(+)</text>
        <dbReference type="Rhea" id="RHEA:11756"/>
        <dbReference type="Rhea" id="RHEA-COMP:9752"/>
        <dbReference type="Rhea" id="RHEA-COMP:10505"/>
        <dbReference type="ChEBI" id="CHEBI:15378"/>
        <dbReference type="ChEBI" id="CHEBI:29969"/>
        <dbReference type="ChEBI" id="CHEBI:30616"/>
        <dbReference type="ChEBI" id="CHEBI:33019"/>
        <dbReference type="ChEBI" id="CHEBI:57586"/>
        <dbReference type="ChEBI" id="CHEBI:83144"/>
        <dbReference type="ChEBI" id="CHEBI:456215"/>
        <dbReference type="EC" id="6.3.4.15"/>
    </reaction>
</comment>
<evidence type="ECO:0000256" key="3">
    <source>
        <dbReference type="ARBA" id="ARBA00024227"/>
    </source>
</evidence>
<keyword evidence="1 6" id="KW-0436">Ligase</keyword>
<dbReference type="Gene3D" id="3.30.930.10">
    <property type="entry name" value="Bira Bifunctional Protein, Domain 2"/>
    <property type="match status" value="1"/>
</dbReference>
<dbReference type="Pfam" id="PF02237">
    <property type="entry name" value="BPL_C"/>
    <property type="match status" value="1"/>
</dbReference>
<reference evidence="6 7" key="1">
    <citation type="submission" date="2016-10" db="EMBL/GenBank/DDBJ databases">
        <title>Rhodobacter sp. LPB0142, isolated from sea water.</title>
        <authorList>
            <person name="Kim E."/>
            <person name="Yi H."/>
        </authorList>
    </citation>
    <scope>NUCLEOTIDE SEQUENCE [LARGE SCALE GENOMIC DNA]</scope>
    <source>
        <strain evidence="6 7">LPB0142</strain>
    </source>
</reference>
<evidence type="ECO:0000256" key="2">
    <source>
        <dbReference type="ARBA" id="ARBA00023267"/>
    </source>
</evidence>
<keyword evidence="7" id="KW-1185">Reference proteome</keyword>
<dbReference type="Proteomes" id="UP000176562">
    <property type="component" value="Chromosome"/>
</dbReference>
<dbReference type="Pfam" id="PF03099">
    <property type="entry name" value="BPL_LplA_LipB"/>
    <property type="match status" value="1"/>
</dbReference>
<dbReference type="EC" id="6.3.4.15" evidence="3"/>
<dbReference type="KEGG" id="rhp:LPB142_10835"/>
<dbReference type="STRING" id="1850250.LPB142_10835"/>
<keyword evidence="2" id="KW-0092">Biotin</keyword>
<evidence type="ECO:0000256" key="1">
    <source>
        <dbReference type="ARBA" id="ARBA00022598"/>
    </source>
</evidence>
<dbReference type="PANTHER" id="PTHR12835">
    <property type="entry name" value="BIOTIN PROTEIN LIGASE"/>
    <property type="match status" value="1"/>
</dbReference>
<dbReference type="AlphaFoldDB" id="A0A1D9MD25"/>
<sequence length="253" mass="26595">MSTDLGTWPEGVARHVLARVETTMAEASRLAPHLAGPAWILAHEQTAARGRRGRPWRMPPGNFAATLVFHPPGGPAHAALYSFVAALALDEALGYLLGPAARLSIKWPNDVLLNGGKIAGILLESLGIGGQISHLTVGIGVNLAAAPPPADLEPGAMAPVSVAGETGLTITPEELLTPLAAAFDRRARQFETYGFAPIRTAWLARAARLGEKVIARTTTETHEGVFETIDESGAMILRTAHGPRAIAAADVFF</sequence>